<name>X1M8K8_9ZZZZ</name>
<dbReference type="AlphaFoldDB" id="X1M8K8"/>
<dbReference type="SMART" id="SM00226">
    <property type="entry name" value="LMWPc"/>
    <property type="match status" value="1"/>
</dbReference>
<organism evidence="2">
    <name type="scientific">marine sediment metagenome</name>
    <dbReference type="NCBI Taxonomy" id="412755"/>
    <lineage>
        <taxon>unclassified sequences</taxon>
        <taxon>metagenomes</taxon>
        <taxon>ecological metagenomes</taxon>
    </lineage>
</organism>
<accession>X1M8K8</accession>
<comment type="caution">
    <text evidence="2">The sequence shown here is derived from an EMBL/GenBank/DDBJ whole genome shotgun (WGS) entry which is preliminary data.</text>
</comment>
<sequence length="105" mass="11827">APATTEAIQVMKERGLDIEGHRSRTINRDILDARDLILTMESAQKSELLADYPDIKDRVFLLSEYAGASGDIIDPIDEDIDFYRSRASELEQYLRVVLARLSAVS</sequence>
<dbReference type="InterPro" id="IPR023485">
    <property type="entry name" value="Ptyr_pPase"/>
</dbReference>
<dbReference type="InterPro" id="IPR036196">
    <property type="entry name" value="Ptyr_pPase_sf"/>
</dbReference>
<dbReference type="Gene3D" id="3.40.50.2300">
    <property type="match status" value="1"/>
</dbReference>
<reference evidence="2" key="1">
    <citation type="journal article" date="2014" name="Front. Microbiol.">
        <title>High frequency of phylogenetically diverse reductive dehalogenase-homologous genes in deep subseafloor sedimentary metagenomes.</title>
        <authorList>
            <person name="Kawai M."/>
            <person name="Futagami T."/>
            <person name="Toyoda A."/>
            <person name="Takaki Y."/>
            <person name="Nishi S."/>
            <person name="Hori S."/>
            <person name="Arai W."/>
            <person name="Tsubouchi T."/>
            <person name="Morono Y."/>
            <person name="Uchiyama I."/>
            <person name="Ito T."/>
            <person name="Fujiyama A."/>
            <person name="Inagaki F."/>
            <person name="Takami H."/>
        </authorList>
    </citation>
    <scope>NUCLEOTIDE SEQUENCE</scope>
    <source>
        <strain evidence="2">Expedition CK06-06</strain>
    </source>
</reference>
<feature type="non-terminal residue" evidence="2">
    <location>
        <position position="1"/>
    </location>
</feature>
<gene>
    <name evidence="2" type="ORF">S06H3_22783</name>
</gene>
<evidence type="ECO:0000259" key="1">
    <source>
        <dbReference type="SMART" id="SM00226"/>
    </source>
</evidence>
<dbReference type="SUPFAM" id="SSF52788">
    <property type="entry name" value="Phosphotyrosine protein phosphatases I"/>
    <property type="match status" value="1"/>
</dbReference>
<protein>
    <recommendedName>
        <fullName evidence="1">Phosphotyrosine protein phosphatase I domain-containing protein</fullName>
    </recommendedName>
</protein>
<dbReference type="Pfam" id="PF01451">
    <property type="entry name" value="LMWPc"/>
    <property type="match status" value="1"/>
</dbReference>
<feature type="domain" description="Phosphotyrosine protein phosphatase I" evidence="1">
    <location>
        <begin position="1"/>
        <end position="100"/>
    </location>
</feature>
<evidence type="ECO:0000313" key="2">
    <source>
        <dbReference type="EMBL" id="GAI02699.1"/>
    </source>
</evidence>
<proteinExistence type="predicted"/>
<dbReference type="EMBL" id="BARV01012246">
    <property type="protein sequence ID" value="GAI02699.1"/>
    <property type="molecule type" value="Genomic_DNA"/>
</dbReference>